<feature type="domain" description="PAC" evidence="3">
    <location>
        <begin position="386"/>
        <end position="432"/>
    </location>
</feature>
<evidence type="ECO:0008006" key="6">
    <source>
        <dbReference type="Google" id="ProtNLM"/>
    </source>
</evidence>
<dbReference type="OrthoDB" id="905895at2"/>
<dbReference type="CDD" id="cd00130">
    <property type="entry name" value="PAS"/>
    <property type="match status" value="1"/>
</dbReference>
<feature type="transmembrane region" description="Helical" evidence="1">
    <location>
        <begin position="196"/>
        <end position="218"/>
    </location>
</feature>
<dbReference type="NCBIfam" id="TIGR00229">
    <property type="entry name" value="sensory_box"/>
    <property type="match status" value="1"/>
</dbReference>
<dbReference type="PROSITE" id="PS50112">
    <property type="entry name" value="PAS"/>
    <property type="match status" value="1"/>
</dbReference>
<dbReference type="RefSeq" id="WP_105015281.1">
    <property type="nucleotide sequence ID" value="NZ_MSCN01000001.1"/>
</dbReference>
<feature type="domain" description="PAS" evidence="2">
    <location>
        <begin position="314"/>
        <end position="384"/>
    </location>
</feature>
<keyword evidence="1" id="KW-1133">Transmembrane helix</keyword>
<dbReference type="EMBL" id="MSCN01000001">
    <property type="protein sequence ID" value="PQJ78687.1"/>
    <property type="molecule type" value="Genomic_DNA"/>
</dbReference>
<organism evidence="4 5">
    <name type="scientific">Polaribacter porphyrae</name>
    <dbReference type="NCBI Taxonomy" id="1137780"/>
    <lineage>
        <taxon>Bacteria</taxon>
        <taxon>Pseudomonadati</taxon>
        <taxon>Bacteroidota</taxon>
        <taxon>Flavobacteriia</taxon>
        <taxon>Flavobacteriales</taxon>
        <taxon>Flavobacteriaceae</taxon>
    </lineage>
</organism>
<dbReference type="Pfam" id="PF13426">
    <property type="entry name" value="PAS_9"/>
    <property type="match status" value="1"/>
</dbReference>
<accession>A0A2S7WM47</accession>
<protein>
    <recommendedName>
        <fullName evidence="6">PAS domain-containing protein</fullName>
    </recommendedName>
</protein>
<evidence type="ECO:0000259" key="3">
    <source>
        <dbReference type="PROSITE" id="PS50113"/>
    </source>
</evidence>
<dbReference type="PROSITE" id="PS50113">
    <property type="entry name" value="PAC"/>
    <property type="match status" value="1"/>
</dbReference>
<evidence type="ECO:0000256" key="1">
    <source>
        <dbReference type="SAM" id="Phobius"/>
    </source>
</evidence>
<feature type="transmembrane region" description="Helical" evidence="1">
    <location>
        <begin position="95"/>
        <end position="116"/>
    </location>
</feature>
<feature type="transmembrane region" description="Helical" evidence="1">
    <location>
        <begin position="136"/>
        <end position="158"/>
    </location>
</feature>
<dbReference type="SMART" id="SM00086">
    <property type="entry name" value="PAC"/>
    <property type="match status" value="1"/>
</dbReference>
<dbReference type="Gene3D" id="3.30.450.20">
    <property type="entry name" value="PAS domain"/>
    <property type="match status" value="1"/>
</dbReference>
<feature type="transmembrane region" description="Helical" evidence="1">
    <location>
        <begin position="170"/>
        <end position="190"/>
    </location>
</feature>
<dbReference type="InterPro" id="IPR035965">
    <property type="entry name" value="PAS-like_dom_sf"/>
</dbReference>
<reference evidence="4 5" key="1">
    <citation type="submission" date="2016-12" db="EMBL/GenBank/DDBJ databases">
        <title>Trade-off between light-utilization and light-protection in marine flavobacteria.</title>
        <authorList>
            <person name="Kumagai Y."/>
            <person name="Yoshizawa S."/>
            <person name="Kogure K."/>
            <person name="Iwasaki W."/>
        </authorList>
    </citation>
    <scope>NUCLEOTIDE SEQUENCE [LARGE SCALE GENOMIC DNA]</scope>
    <source>
        <strain evidence="4 5">NBRC 108759</strain>
    </source>
</reference>
<name>A0A2S7WM47_9FLAO</name>
<keyword evidence="1" id="KW-0472">Membrane</keyword>
<comment type="caution">
    <text evidence="4">The sequence shown here is derived from an EMBL/GenBank/DDBJ whole genome shotgun (WGS) entry which is preliminary data.</text>
</comment>
<dbReference type="InterPro" id="IPR000014">
    <property type="entry name" value="PAS"/>
</dbReference>
<dbReference type="InterPro" id="IPR000700">
    <property type="entry name" value="PAS-assoc_C"/>
</dbReference>
<keyword evidence="5" id="KW-1185">Reference proteome</keyword>
<feature type="transmembrane region" description="Helical" evidence="1">
    <location>
        <begin position="64"/>
        <end position="83"/>
    </location>
</feature>
<evidence type="ECO:0000313" key="4">
    <source>
        <dbReference type="EMBL" id="PQJ78687.1"/>
    </source>
</evidence>
<feature type="transmembrane region" description="Helical" evidence="1">
    <location>
        <begin position="33"/>
        <end position="52"/>
    </location>
</feature>
<dbReference type="AlphaFoldDB" id="A0A2S7WM47"/>
<keyword evidence="1" id="KW-0812">Transmembrane</keyword>
<dbReference type="Proteomes" id="UP000238882">
    <property type="component" value="Unassembled WGS sequence"/>
</dbReference>
<dbReference type="InterPro" id="IPR001610">
    <property type="entry name" value="PAC"/>
</dbReference>
<feature type="transmembrane region" description="Helical" evidence="1">
    <location>
        <begin position="272"/>
        <end position="291"/>
    </location>
</feature>
<evidence type="ECO:0000259" key="2">
    <source>
        <dbReference type="PROSITE" id="PS50112"/>
    </source>
</evidence>
<gene>
    <name evidence="4" type="ORF">BTO18_05580</name>
</gene>
<sequence>MNFSPKNNQKAESNKQDFNDRFQVSYKIPIEKITYLLCLVTSTAIIISWFIGYEKALSIFSGSATMKFNTAIIFLLIGINFYILHKNENFQKTLYNSISILLIIIGILSILSNYNISFLNIDNIFKVDIFSTEKPGLMSPATAVCGILIGLGFIFLKIKNKSFSKIANNLFLVVNIISLVSILSYFLLISSEKKVFFLKTMAIHTSIIYFLVSIVLLLKNENTIVHKMAYGKNSGSIIFRKILPNIILVPIILANILLIIIDNDTVSVDFGIMLFVILLITLGFVFISSLANTMNESDEIRINLEKKIKLKNIALKKFKKTIDDSTIMLIKDSNLNITYANNAFCDLCKYSKEELIGNSMQMLHKNLNPKELMDDRLKTILKGDMWTGEVKNVAKDGSFFWVLTNIIPFENKKGKITEYIEIKKNISHLKTT</sequence>
<evidence type="ECO:0000313" key="5">
    <source>
        <dbReference type="Proteomes" id="UP000238882"/>
    </source>
</evidence>
<proteinExistence type="predicted"/>
<feature type="transmembrane region" description="Helical" evidence="1">
    <location>
        <begin position="242"/>
        <end position="260"/>
    </location>
</feature>
<dbReference type="SUPFAM" id="SSF55785">
    <property type="entry name" value="PYP-like sensor domain (PAS domain)"/>
    <property type="match status" value="1"/>
</dbReference>